<dbReference type="InterPro" id="IPR050679">
    <property type="entry name" value="Bact_HTH_transcr_reg"/>
</dbReference>
<dbReference type="Gene3D" id="3.40.1410.10">
    <property type="entry name" value="Chorismate lyase-like"/>
    <property type="match status" value="1"/>
</dbReference>
<evidence type="ECO:0000256" key="3">
    <source>
        <dbReference type="ARBA" id="ARBA00023163"/>
    </source>
</evidence>
<name>A0A3E5GRY8_9FIRM</name>
<keyword evidence="1" id="KW-0805">Transcription regulation</keyword>
<dbReference type="GO" id="GO:0003677">
    <property type="term" value="F:DNA binding"/>
    <property type="evidence" value="ECO:0007669"/>
    <property type="project" value="UniProtKB-KW"/>
</dbReference>
<comment type="caution">
    <text evidence="5">The sequence shown here is derived from an EMBL/GenBank/DDBJ whole genome shotgun (WGS) entry which is preliminary data.</text>
</comment>
<dbReference type="PROSITE" id="PS50949">
    <property type="entry name" value="HTH_GNTR"/>
    <property type="match status" value="1"/>
</dbReference>
<dbReference type="GO" id="GO:0003700">
    <property type="term" value="F:DNA-binding transcription factor activity"/>
    <property type="evidence" value="ECO:0007669"/>
    <property type="project" value="InterPro"/>
</dbReference>
<keyword evidence="2" id="KW-0238">DNA-binding</keyword>
<accession>A0A3E5GRY8</accession>
<evidence type="ECO:0000313" key="6">
    <source>
        <dbReference type="Proteomes" id="UP000261055"/>
    </source>
</evidence>
<keyword evidence="3" id="KW-0804">Transcription</keyword>
<dbReference type="Proteomes" id="UP000261055">
    <property type="component" value="Unassembled WGS sequence"/>
</dbReference>
<dbReference type="PANTHER" id="PTHR44846">
    <property type="entry name" value="MANNOSYL-D-GLYCERATE TRANSPORT/METABOLISM SYSTEM REPRESSOR MNGR-RELATED"/>
    <property type="match status" value="1"/>
</dbReference>
<dbReference type="GO" id="GO:0045892">
    <property type="term" value="P:negative regulation of DNA-templated transcription"/>
    <property type="evidence" value="ECO:0007669"/>
    <property type="project" value="TreeGrafter"/>
</dbReference>
<dbReference type="InterPro" id="IPR036388">
    <property type="entry name" value="WH-like_DNA-bd_sf"/>
</dbReference>
<dbReference type="InterPro" id="IPR028978">
    <property type="entry name" value="Chorismate_lyase_/UTRA_dom_sf"/>
</dbReference>
<evidence type="ECO:0000256" key="2">
    <source>
        <dbReference type="ARBA" id="ARBA00023125"/>
    </source>
</evidence>
<dbReference type="Pfam" id="PF00392">
    <property type="entry name" value="GntR"/>
    <property type="match status" value="1"/>
</dbReference>
<dbReference type="InterPro" id="IPR036390">
    <property type="entry name" value="WH_DNA-bd_sf"/>
</dbReference>
<dbReference type="SUPFAM" id="SSF64288">
    <property type="entry name" value="Chorismate lyase-like"/>
    <property type="match status" value="1"/>
</dbReference>
<dbReference type="InterPro" id="IPR011663">
    <property type="entry name" value="UTRA"/>
</dbReference>
<dbReference type="Pfam" id="PF07702">
    <property type="entry name" value="UTRA"/>
    <property type="match status" value="1"/>
</dbReference>
<organism evidence="5 6">
    <name type="scientific">Dorea formicigenerans</name>
    <dbReference type="NCBI Taxonomy" id="39486"/>
    <lineage>
        <taxon>Bacteria</taxon>
        <taxon>Bacillati</taxon>
        <taxon>Bacillota</taxon>
        <taxon>Clostridia</taxon>
        <taxon>Lachnospirales</taxon>
        <taxon>Lachnospiraceae</taxon>
        <taxon>Dorea</taxon>
    </lineage>
</organism>
<dbReference type="PANTHER" id="PTHR44846:SF1">
    <property type="entry name" value="MANNOSYL-D-GLYCERATE TRANSPORT_METABOLISM SYSTEM REPRESSOR MNGR-RELATED"/>
    <property type="match status" value="1"/>
</dbReference>
<evidence type="ECO:0000256" key="1">
    <source>
        <dbReference type="ARBA" id="ARBA00023015"/>
    </source>
</evidence>
<dbReference type="EMBL" id="QSVQ01000010">
    <property type="protein sequence ID" value="RGO50130.1"/>
    <property type="molecule type" value="Genomic_DNA"/>
</dbReference>
<feature type="domain" description="HTH gntR-type" evidence="4">
    <location>
        <begin position="9"/>
        <end position="77"/>
    </location>
</feature>
<dbReference type="InterPro" id="IPR000524">
    <property type="entry name" value="Tscrpt_reg_HTH_GntR"/>
</dbReference>
<dbReference type="CDD" id="cd07377">
    <property type="entry name" value="WHTH_GntR"/>
    <property type="match status" value="1"/>
</dbReference>
<dbReference type="FunFam" id="1.10.10.10:FF:000079">
    <property type="entry name" value="GntR family transcriptional regulator"/>
    <property type="match status" value="1"/>
</dbReference>
<dbReference type="AlphaFoldDB" id="A0A3E5GRY8"/>
<dbReference type="SUPFAM" id="SSF46785">
    <property type="entry name" value="Winged helix' DNA-binding domain"/>
    <property type="match status" value="1"/>
</dbReference>
<dbReference type="Gene3D" id="1.10.10.10">
    <property type="entry name" value="Winged helix-like DNA-binding domain superfamily/Winged helix DNA-binding domain"/>
    <property type="match status" value="1"/>
</dbReference>
<reference evidence="5 6" key="1">
    <citation type="submission" date="2018-08" db="EMBL/GenBank/DDBJ databases">
        <title>A genome reference for cultivated species of the human gut microbiota.</title>
        <authorList>
            <person name="Zou Y."/>
            <person name="Xue W."/>
            <person name="Luo G."/>
        </authorList>
    </citation>
    <scope>NUCLEOTIDE SEQUENCE [LARGE SCALE GENOMIC DNA]</scope>
    <source>
        <strain evidence="5 6">OM02-12</strain>
    </source>
</reference>
<keyword evidence="6" id="KW-1185">Reference proteome</keyword>
<dbReference type="SMART" id="SM00866">
    <property type="entry name" value="UTRA"/>
    <property type="match status" value="1"/>
</dbReference>
<dbReference type="SMART" id="SM00345">
    <property type="entry name" value="HTH_GNTR"/>
    <property type="match status" value="1"/>
</dbReference>
<proteinExistence type="predicted"/>
<dbReference type="PRINTS" id="PR00035">
    <property type="entry name" value="HTHGNTR"/>
</dbReference>
<evidence type="ECO:0000259" key="4">
    <source>
        <dbReference type="PROSITE" id="PS50949"/>
    </source>
</evidence>
<gene>
    <name evidence="5" type="ORF">DXB12_09730</name>
</gene>
<evidence type="ECO:0000313" key="5">
    <source>
        <dbReference type="EMBL" id="RGO50130.1"/>
    </source>
</evidence>
<protein>
    <submittedName>
        <fullName evidence="5">GntR family transcriptional regulator</fullName>
    </submittedName>
</protein>
<sequence length="245" mass="28016">MRINTESTVPVYLQVANEIKKNIKDETLKSGDMLPSDRVYCEELGVSHMTVKKAIDLLANEGLVIRKKGVGTFIAEPKITQSLFTLTGFTGDNKSPGRETYSKVLNFKEGHPSADIAKKLMITEKDSVINLKRLRMINDDIVALEDAYINNKNKRYQEIMNHDFERESLYQILKEKCNVELGLAKETIEVSSATEEINMQMEVPLGKPMFYLKRISYNIEEEPIEYVESVYRADKYIFSAVLTTQ</sequence>
<dbReference type="RefSeq" id="WP_117613638.1">
    <property type="nucleotide sequence ID" value="NZ_QSVQ01000010.1"/>
</dbReference>